<reference evidence="1 2" key="1">
    <citation type="submission" date="2016-04" db="EMBL/GenBank/DDBJ databases">
        <title>ATOL: Assembling a taxonomically balanced genome-scale reconstruction of the evolutionary history of the Enterobacteriaceae.</title>
        <authorList>
            <person name="Plunkett G.III."/>
            <person name="Neeno-Eckwall E.C."/>
            <person name="Glasner J.D."/>
            <person name="Perna N.T."/>
        </authorList>
    </citation>
    <scope>NUCLEOTIDE SEQUENCE [LARGE SCALE GENOMIC DNA]</scope>
    <source>
        <strain evidence="1 2">ATCC 51607</strain>
    </source>
</reference>
<dbReference type="Proteomes" id="UP000078286">
    <property type="component" value="Unassembled WGS sequence"/>
</dbReference>
<dbReference type="EMBL" id="LXEO01000020">
    <property type="protein sequence ID" value="OAT18074.1"/>
    <property type="molecule type" value="Genomic_DNA"/>
</dbReference>
<gene>
    <name evidence="1" type="ORF">M979_1903</name>
</gene>
<keyword evidence="2" id="KW-1185">Reference proteome</keyword>
<name>A0A1B7HR14_9ENTR</name>
<organism evidence="1 2">
    <name type="scientific">Buttiauxella noackiae ATCC 51607</name>
    <dbReference type="NCBI Taxonomy" id="1354255"/>
    <lineage>
        <taxon>Bacteria</taxon>
        <taxon>Pseudomonadati</taxon>
        <taxon>Pseudomonadota</taxon>
        <taxon>Gammaproteobacteria</taxon>
        <taxon>Enterobacterales</taxon>
        <taxon>Enterobacteriaceae</taxon>
        <taxon>Buttiauxella</taxon>
    </lineage>
</organism>
<dbReference type="PATRIC" id="fig|1354255.3.peg.1964"/>
<proteinExistence type="predicted"/>
<protein>
    <submittedName>
        <fullName evidence="1">Uncharacterized protein</fullName>
    </submittedName>
</protein>
<accession>A0A1B7HR14</accession>
<evidence type="ECO:0000313" key="2">
    <source>
        <dbReference type="Proteomes" id="UP000078286"/>
    </source>
</evidence>
<comment type="caution">
    <text evidence="1">The sequence shown here is derived from an EMBL/GenBank/DDBJ whole genome shotgun (WGS) entry which is preliminary data.</text>
</comment>
<dbReference type="AlphaFoldDB" id="A0A1B7HR14"/>
<evidence type="ECO:0000313" key="1">
    <source>
        <dbReference type="EMBL" id="OAT18074.1"/>
    </source>
</evidence>
<sequence length="47" mass="5149">MAVITGQAIPASKKTDEDPICKSAVFKFDDTKFIKLTESIDGCKIDE</sequence>